<keyword evidence="5" id="KW-0489">Methyltransferase</keyword>
<dbReference type="GO" id="GO:0005789">
    <property type="term" value="C:endoplasmic reticulum membrane"/>
    <property type="evidence" value="ECO:0007669"/>
    <property type="project" value="UniProtKB-SubCell"/>
</dbReference>
<keyword evidence="5" id="KW-0256">Endoplasmic reticulum</keyword>
<comment type="subcellular location">
    <subcellularLocation>
        <location evidence="5">Endoplasmic reticulum membrane</location>
        <topology evidence="5">Multi-pass membrane protein</topology>
    </subcellularLocation>
    <subcellularLocation>
        <location evidence="1">Membrane</location>
        <topology evidence="1">Multi-pass membrane protein</topology>
    </subcellularLocation>
</comment>
<comment type="caution">
    <text evidence="5">Lacks conserved residue(s) required for the propagation of feature annotation.</text>
</comment>
<comment type="catalytic activity">
    <reaction evidence="5">
        <text>[protein]-C-terminal S-[(2E,6E)-farnesyl]-L-cysteine + S-adenosyl-L-methionine = [protein]-C-terminal S-[(2E,6E)-farnesyl]-L-cysteine methyl ester + S-adenosyl-L-homocysteine</text>
        <dbReference type="Rhea" id="RHEA:21672"/>
        <dbReference type="Rhea" id="RHEA-COMP:12125"/>
        <dbReference type="Rhea" id="RHEA-COMP:12126"/>
        <dbReference type="ChEBI" id="CHEBI:57856"/>
        <dbReference type="ChEBI" id="CHEBI:59789"/>
        <dbReference type="ChEBI" id="CHEBI:90510"/>
        <dbReference type="ChEBI" id="CHEBI:90511"/>
        <dbReference type="EC" id="2.1.1.100"/>
    </reaction>
</comment>
<evidence type="ECO:0000313" key="7">
    <source>
        <dbReference type="Proteomes" id="UP000054279"/>
    </source>
</evidence>
<dbReference type="EC" id="2.1.1.100" evidence="5"/>
<feature type="transmembrane region" description="Helical" evidence="5">
    <location>
        <begin position="52"/>
        <end position="73"/>
    </location>
</feature>
<keyword evidence="5" id="KW-0949">S-adenosyl-L-methionine</keyword>
<evidence type="ECO:0000256" key="2">
    <source>
        <dbReference type="ARBA" id="ARBA00022692"/>
    </source>
</evidence>
<reference evidence="6 7" key="1">
    <citation type="submission" date="2014-06" db="EMBL/GenBank/DDBJ databases">
        <title>Evolutionary Origins and Diversification of the Mycorrhizal Mutualists.</title>
        <authorList>
            <consortium name="DOE Joint Genome Institute"/>
            <consortium name="Mycorrhizal Genomics Consortium"/>
            <person name="Kohler A."/>
            <person name="Kuo A."/>
            <person name="Nagy L.G."/>
            <person name="Floudas D."/>
            <person name="Copeland A."/>
            <person name="Barry K.W."/>
            <person name="Cichocki N."/>
            <person name="Veneault-Fourrey C."/>
            <person name="LaButti K."/>
            <person name="Lindquist E.A."/>
            <person name="Lipzen A."/>
            <person name="Lundell T."/>
            <person name="Morin E."/>
            <person name="Murat C."/>
            <person name="Riley R."/>
            <person name="Ohm R."/>
            <person name="Sun H."/>
            <person name="Tunlid A."/>
            <person name="Henrissat B."/>
            <person name="Grigoriev I.V."/>
            <person name="Hibbett D.S."/>
            <person name="Martin F."/>
        </authorList>
    </citation>
    <scope>NUCLEOTIDE SEQUENCE [LARGE SCALE GENOMIC DNA]</scope>
    <source>
        <strain evidence="6 7">SS14</strain>
    </source>
</reference>
<gene>
    <name evidence="6" type="ORF">M422DRAFT_185579</name>
</gene>
<dbReference type="PANTHER" id="PTHR12714:SF9">
    <property type="entry name" value="PROTEIN-S-ISOPRENYLCYSTEINE O-METHYLTRANSFERASE"/>
    <property type="match status" value="1"/>
</dbReference>
<comment type="similarity">
    <text evidence="5">Belongs to the class VI-like SAM-binding methyltransferase superfamily. Isoprenylcysteine carboxyl methyltransferase family.</text>
</comment>
<name>A0A0C9UAU2_SPHS4</name>
<dbReference type="Gene3D" id="1.20.120.1630">
    <property type="match status" value="1"/>
</dbReference>
<evidence type="ECO:0000256" key="5">
    <source>
        <dbReference type="RuleBase" id="RU362022"/>
    </source>
</evidence>
<protein>
    <recommendedName>
        <fullName evidence="5">Protein-S-isoprenylcysteine O-methyltransferase</fullName>
        <ecNumber evidence="5">2.1.1.100</ecNumber>
    </recommendedName>
</protein>
<keyword evidence="3 5" id="KW-1133">Transmembrane helix</keyword>
<proteinExistence type="inferred from homology"/>
<dbReference type="InterPro" id="IPR007269">
    <property type="entry name" value="ICMT_MeTrfase"/>
</dbReference>
<accession>A0A0C9UAU2</accession>
<dbReference type="AlphaFoldDB" id="A0A0C9UAU2"/>
<keyword evidence="2 5" id="KW-0812">Transmembrane</keyword>
<keyword evidence="5" id="KW-0808">Transferase</keyword>
<dbReference type="PANTHER" id="PTHR12714">
    <property type="entry name" value="PROTEIN-S ISOPRENYLCYSTEINE O-METHYLTRANSFERASE"/>
    <property type="match status" value="1"/>
</dbReference>
<keyword evidence="7" id="KW-1185">Reference proteome</keyword>
<evidence type="ECO:0000256" key="3">
    <source>
        <dbReference type="ARBA" id="ARBA00022989"/>
    </source>
</evidence>
<organism evidence="6 7">
    <name type="scientific">Sphaerobolus stellatus (strain SS14)</name>
    <dbReference type="NCBI Taxonomy" id="990650"/>
    <lineage>
        <taxon>Eukaryota</taxon>
        <taxon>Fungi</taxon>
        <taxon>Dikarya</taxon>
        <taxon>Basidiomycota</taxon>
        <taxon>Agaricomycotina</taxon>
        <taxon>Agaricomycetes</taxon>
        <taxon>Phallomycetidae</taxon>
        <taxon>Geastrales</taxon>
        <taxon>Sphaerobolaceae</taxon>
        <taxon>Sphaerobolus</taxon>
    </lineage>
</organism>
<keyword evidence="4 5" id="KW-0472">Membrane</keyword>
<dbReference type="GO" id="GO:0004671">
    <property type="term" value="F:protein C-terminal S-isoprenylcysteine carboxyl O-methyltransferase activity"/>
    <property type="evidence" value="ECO:0007669"/>
    <property type="project" value="UniProtKB-EC"/>
</dbReference>
<evidence type="ECO:0000256" key="4">
    <source>
        <dbReference type="ARBA" id="ARBA00023136"/>
    </source>
</evidence>
<evidence type="ECO:0000256" key="1">
    <source>
        <dbReference type="ARBA" id="ARBA00004141"/>
    </source>
</evidence>
<dbReference type="EMBL" id="KN837238">
    <property type="protein sequence ID" value="KIJ31659.1"/>
    <property type="molecule type" value="Genomic_DNA"/>
</dbReference>
<evidence type="ECO:0000313" key="6">
    <source>
        <dbReference type="EMBL" id="KIJ31659.1"/>
    </source>
</evidence>
<sequence>MVFGFSSVVVGMLIREACFRSMGRLFTFRITIRPNHKIIDTGPYGIVRHPSYTGAIFLITGGVFVAIGPQAYLRSCGLMNSSTTLKVLAWVWTVYSSYILYSLLRRGPVEDRGLHDHFGKEWENYASRVPYMYIPGII</sequence>
<dbReference type="OrthoDB" id="422086at2759"/>
<dbReference type="Proteomes" id="UP000054279">
    <property type="component" value="Unassembled WGS sequence"/>
</dbReference>
<dbReference type="HOGENOM" id="CLU_065200_6_2_1"/>
<feature type="transmembrane region" description="Helical" evidence="5">
    <location>
        <begin position="85"/>
        <end position="104"/>
    </location>
</feature>
<dbReference type="GO" id="GO:0032259">
    <property type="term" value="P:methylation"/>
    <property type="evidence" value="ECO:0007669"/>
    <property type="project" value="UniProtKB-KW"/>
</dbReference>
<dbReference type="Pfam" id="PF04140">
    <property type="entry name" value="ICMT"/>
    <property type="match status" value="1"/>
</dbReference>